<dbReference type="InterPro" id="IPR016864">
    <property type="entry name" value="UCP028035"/>
</dbReference>
<dbReference type="Proteomes" id="UP000219286">
    <property type="component" value="Unassembled WGS sequence"/>
</dbReference>
<feature type="region of interest" description="Disordered" evidence="1">
    <location>
        <begin position="163"/>
        <end position="220"/>
    </location>
</feature>
<evidence type="ECO:0000256" key="1">
    <source>
        <dbReference type="SAM" id="MobiDB-lite"/>
    </source>
</evidence>
<dbReference type="OrthoDB" id="5339038at2759"/>
<feature type="compositionally biased region" description="Basic residues" evidence="1">
    <location>
        <begin position="192"/>
        <end position="212"/>
    </location>
</feature>
<sequence length="977" mass="110169">MKFDNIYVSYKKETGRLLYWMIQTSNGIIQALSPSKDGCTLEVNLTGQAPVADLVLMAKLIATHRVGVPSEMLASFHSVIELRTIYYSQFQELASISPSKELEKNNSKHKHFIDILTQAFHILGGEAWLAERDEKAAEAGETKADAETSATANRFSVLNLDADNSESDTSHQGENNGEADDDASIFATPRQQQKRQHGKRKGKGKKAKARRSGRADDQHLGDVPLESYRIIEDDEIQHYFMAVFSLAMHWMEFRSLLQEFWRKVAYQGLNSAMVAAVGNTAVAMVKQSEAVIFGDFPGYESLDMMILTLTGVDPEKAAKECRFTNNSNNVSGFFEKGGLPVDIREAFLINAYDDLVDFITDFQKTRSGKPTKRMLAQLKGWDPCFDLQKATKEERLKWRRSYTINWLYDLVNAVAAGALYGPSEDEKGLMLEDVDWGTNGPFRLDRRLFGLFDFAVEVTTLAMQKPGTTFRHKISPHLVFHLQCIIDAWTVSRGWAVSGLMGHVLGKPAPYGVSRHHLDMFLGQGGLSTKGFGFSRGVAALRSLWASFRHTGEAYEDVTTCIELYEELSRQFNEALGVSQVTRMPEVALSRFSATNYNGLWDYSPFLCGAWLAEALELSYRCAMRLWDELRELLPVVYLHGCMVAYKHLESPLPLFGQLNTMFHNSYFSADGGPIFDLSKGFPFHGSERKTHKYRFQERPSRRANTSVSTIEDQLDAFPLRNYTHKSELVAYKKAGWDPDRIPDSDVHHTSALGLTRLSQMSRLYNPATSGWMNAGADLLRTQWSKVRTKAGDIVDDTTMKSLRKRVDALNGDIQEMALVPDALSEPLSWITDPNKIMNKDPKMTPEMMLNVVWNDLYSDICCDMKPYSSLNYLWITVNVLKFYDNLEEEAKANGSAGIKAMFEETMEDLSAGRDRRVFVSTFAMHGTNEELTKIVARTFKKKDPGVGHLRYFDEETVEAEERGPVLGFEASPCCVM</sequence>
<feature type="domain" description="DUF6604" evidence="2">
    <location>
        <begin position="9"/>
        <end position="293"/>
    </location>
</feature>
<accession>A0A2H2ZBX3</accession>
<dbReference type="Pfam" id="PF20253">
    <property type="entry name" value="DUF6604"/>
    <property type="match status" value="1"/>
</dbReference>
<keyword evidence="4" id="KW-1185">Reference proteome</keyword>
<evidence type="ECO:0000313" key="4">
    <source>
        <dbReference type="Proteomes" id="UP000219286"/>
    </source>
</evidence>
<dbReference type="PANTHER" id="PTHR38795:SF1">
    <property type="entry name" value="DUF6604 DOMAIN-CONTAINING PROTEIN"/>
    <property type="match status" value="1"/>
</dbReference>
<dbReference type="EMBL" id="LFMI01000538">
    <property type="protein sequence ID" value="OTA04723.1"/>
    <property type="molecule type" value="Genomic_DNA"/>
</dbReference>
<evidence type="ECO:0000313" key="3">
    <source>
        <dbReference type="EMBL" id="OTA04723.1"/>
    </source>
</evidence>
<gene>
    <name evidence="3" type="ORF">A9Z42_0053200</name>
</gene>
<organism evidence="3 4">
    <name type="scientific">Trichoderma parareesei</name>
    <name type="common">Filamentous fungus</name>
    <dbReference type="NCBI Taxonomy" id="858221"/>
    <lineage>
        <taxon>Eukaryota</taxon>
        <taxon>Fungi</taxon>
        <taxon>Dikarya</taxon>
        <taxon>Ascomycota</taxon>
        <taxon>Pezizomycotina</taxon>
        <taxon>Sordariomycetes</taxon>
        <taxon>Hypocreomycetidae</taxon>
        <taxon>Hypocreales</taxon>
        <taxon>Hypocreaceae</taxon>
        <taxon>Trichoderma</taxon>
    </lineage>
</organism>
<dbReference type="AlphaFoldDB" id="A0A2H2ZBX3"/>
<proteinExistence type="predicted"/>
<name>A0A2H2ZBX3_TRIPA</name>
<dbReference type="PANTHER" id="PTHR38795">
    <property type="entry name" value="DUF6604 DOMAIN-CONTAINING PROTEIN"/>
    <property type="match status" value="1"/>
</dbReference>
<comment type="caution">
    <text evidence="3">The sequence shown here is derived from an EMBL/GenBank/DDBJ whole genome shotgun (WGS) entry which is preliminary data.</text>
</comment>
<dbReference type="InterPro" id="IPR046539">
    <property type="entry name" value="DUF6604"/>
</dbReference>
<dbReference type="PIRSF" id="PIRSF028035">
    <property type="entry name" value="UCP028035"/>
    <property type="match status" value="1"/>
</dbReference>
<evidence type="ECO:0000259" key="2">
    <source>
        <dbReference type="Pfam" id="PF20253"/>
    </source>
</evidence>
<protein>
    <recommendedName>
        <fullName evidence="2">DUF6604 domain-containing protein</fullName>
    </recommendedName>
</protein>
<reference evidence="3 4" key="1">
    <citation type="journal article" date="2015" name="Genome Announc.">
        <title>Genome sequence and annotation of Trichoderma parareesei, the ancestor of the cellulase producer Trichoderma reesei.</title>
        <authorList>
            <person name="Yang D."/>
            <person name="Pomraning K."/>
            <person name="Kopchinskiy A."/>
            <person name="Karimi Aghcheh R."/>
            <person name="Atanasova L."/>
            <person name="Chenthamara K."/>
            <person name="Baker S.E."/>
            <person name="Zhang R."/>
            <person name="Shen Q."/>
            <person name="Freitag M."/>
            <person name="Kubicek C.P."/>
            <person name="Druzhinina I.S."/>
        </authorList>
    </citation>
    <scope>NUCLEOTIDE SEQUENCE [LARGE SCALE GENOMIC DNA]</scope>
    <source>
        <strain evidence="3 4">CBS 125925</strain>
    </source>
</reference>